<evidence type="ECO:0000313" key="2">
    <source>
        <dbReference type="Proteomes" id="UP000197535"/>
    </source>
</evidence>
<name>A0A254TFZ6_9BURK</name>
<evidence type="ECO:0008006" key="3">
    <source>
        <dbReference type="Google" id="ProtNLM"/>
    </source>
</evidence>
<accession>A0A254TFZ6</accession>
<dbReference type="AlphaFoldDB" id="A0A254TFZ6"/>
<dbReference type="EMBL" id="LSTO01000001">
    <property type="protein sequence ID" value="OWW21579.1"/>
    <property type="molecule type" value="Genomic_DNA"/>
</dbReference>
<keyword evidence="2" id="KW-1185">Reference proteome</keyword>
<dbReference type="InterPro" id="IPR021317">
    <property type="entry name" value="DUF2917"/>
</dbReference>
<gene>
    <name evidence="1" type="ORF">AYR66_20910</name>
</gene>
<sequence>MNIQVLQSDSFGRELSLSAGDNRTVDVRQPISVHCASGMLWVTVEGDSRDFFLRAGQTMNLVMHGKAIIGAERNSTITVELAGARANADWTVDPLPLPNPVIFNQPALSGA</sequence>
<comment type="caution">
    <text evidence="1">The sequence shown here is derived from an EMBL/GenBank/DDBJ whole genome shotgun (WGS) entry which is preliminary data.</text>
</comment>
<dbReference type="RefSeq" id="WP_170942174.1">
    <property type="nucleotide sequence ID" value="NZ_LSTO01000001.1"/>
</dbReference>
<reference evidence="1 2" key="1">
    <citation type="submission" date="2016-02" db="EMBL/GenBank/DDBJ databases">
        <authorList>
            <person name="Wen L."/>
            <person name="He K."/>
            <person name="Yang H."/>
        </authorList>
    </citation>
    <scope>NUCLEOTIDE SEQUENCE [LARGE SCALE GENOMIC DNA]</scope>
    <source>
        <strain evidence="1 2">TSA40</strain>
    </source>
</reference>
<dbReference type="Proteomes" id="UP000197535">
    <property type="component" value="Unassembled WGS sequence"/>
</dbReference>
<evidence type="ECO:0000313" key="1">
    <source>
        <dbReference type="EMBL" id="OWW21579.1"/>
    </source>
</evidence>
<dbReference type="Pfam" id="PF11142">
    <property type="entry name" value="DUF2917"/>
    <property type="match status" value="1"/>
</dbReference>
<proteinExistence type="predicted"/>
<organism evidence="1 2">
    <name type="scientific">Noviherbaspirillum denitrificans</name>
    <dbReference type="NCBI Taxonomy" id="1968433"/>
    <lineage>
        <taxon>Bacteria</taxon>
        <taxon>Pseudomonadati</taxon>
        <taxon>Pseudomonadota</taxon>
        <taxon>Betaproteobacteria</taxon>
        <taxon>Burkholderiales</taxon>
        <taxon>Oxalobacteraceae</taxon>
        <taxon>Noviherbaspirillum</taxon>
    </lineage>
</organism>
<protein>
    <recommendedName>
        <fullName evidence="3">DUF2917 domain-containing protein</fullName>
    </recommendedName>
</protein>